<sequence>MPNWDAPEINRIAGQQGFRVPTVEDVLRLTRNKIKLAVELKEEGYEEKVMALVMGYTNIDYFVILSFNIPSLRWIK</sequence>
<dbReference type="Gene3D" id="3.20.20.190">
    <property type="entry name" value="Phosphatidylinositol (PI) phosphodiesterase"/>
    <property type="match status" value="1"/>
</dbReference>
<proteinExistence type="predicted"/>
<dbReference type="Proteomes" id="UP000003959">
    <property type="component" value="Unassembled WGS sequence"/>
</dbReference>
<dbReference type="SUPFAM" id="SSF51695">
    <property type="entry name" value="PLC-like phosphodiesterases"/>
    <property type="match status" value="1"/>
</dbReference>
<dbReference type="GO" id="GO:0006629">
    <property type="term" value="P:lipid metabolic process"/>
    <property type="evidence" value="ECO:0007669"/>
    <property type="project" value="InterPro"/>
</dbReference>
<keyword evidence="2" id="KW-1185">Reference proteome</keyword>
<dbReference type="eggNOG" id="COG0584">
    <property type="taxonomic scope" value="Bacteria"/>
</dbReference>
<dbReference type="RefSeq" id="WP_008185231.1">
    <property type="nucleotide sequence ID" value="NZ_GL890927.1"/>
</dbReference>
<dbReference type="InterPro" id="IPR017946">
    <property type="entry name" value="PLC-like_Pdiesterase_TIM-brl"/>
</dbReference>
<gene>
    <name evidence="1" type="ORF">LYNGBM3L_27660</name>
</gene>
<accession>F4XT51</accession>
<evidence type="ECO:0000313" key="1">
    <source>
        <dbReference type="EMBL" id="EGJ32226.1"/>
    </source>
</evidence>
<dbReference type="EMBL" id="GL890927">
    <property type="protein sequence ID" value="EGJ32226.1"/>
    <property type="molecule type" value="Genomic_DNA"/>
</dbReference>
<protein>
    <submittedName>
        <fullName evidence="1">Uncharacterized protein</fullName>
    </submittedName>
</protein>
<dbReference type="HOGENOM" id="CLU_2650490_0_0_3"/>
<evidence type="ECO:0000313" key="2">
    <source>
        <dbReference type="Proteomes" id="UP000003959"/>
    </source>
</evidence>
<name>F4XT51_9CYAN</name>
<reference evidence="2" key="1">
    <citation type="journal article" date="2011" name="Proc. Natl. Acad. Sci. U.S.A.">
        <title>Genomic insights into the physiology and ecology of the marine filamentous cyanobacterium Lyngbya majuscula.</title>
        <authorList>
            <person name="Jones A.C."/>
            <person name="Monroe E.A."/>
            <person name="Podell S."/>
            <person name="Hess W.R."/>
            <person name="Klages S."/>
            <person name="Esquenazi E."/>
            <person name="Niessen S."/>
            <person name="Hoover H."/>
            <person name="Rothmann M."/>
            <person name="Lasken R.S."/>
            <person name="Yates J.R.III."/>
            <person name="Reinhardt R."/>
            <person name="Kube M."/>
            <person name="Burkart M.D."/>
            <person name="Allen E.E."/>
            <person name="Dorrestein P.C."/>
            <person name="Gerwick W.H."/>
            <person name="Gerwick L."/>
        </authorList>
    </citation>
    <scope>NUCLEOTIDE SEQUENCE [LARGE SCALE GENOMIC DNA]</scope>
    <source>
        <strain evidence="2">3L</strain>
    </source>
</reference>
<organism evidence="1 2">
    <name type="scientific">Moorena producens 3L</name>
    <dbReference type="NCBI Taxonomy" id="489825"/>
    <lineage>
        <taxon>Bacteria</taxon>
        <taxon>Bacillati</taxon>
        <taxon>Cyanobacteriota</taxon>
        <taxon>Cyanophyceae</taxon>
        <taxon>Coleofasciculales</taxon>
        <taxon>Coleofasciculaceae</taxon>
        <taxon>Moorena</taxon>
    </lineage>
</organism>
<dbReference type="GO" id="GO:0008081">
    <property type="term" value="F:phosphoric diester hydrolase activity"/>
    <property type="evidence" value="ECO:0007669"/>
    <property type="project" value="InterPro"/>
</dbReference>
<dbReference type="AlphaFoldDB" id="F4XT51"/>